<dbReference type="InterPro" id="IPR001279">
    <property type="entry name" value="Metallo-B-lactamas"/>
</dbReference>
<dbReference type="InterPro" id="IPR036866">
    <property type="entry name" value="RibonucZ/Hydroxyglut_hydro"/>
</dbReference>
<dbReference type="InterPro" id="IPR050855">
    <property type="entry name" value="NDM-1-like"/>
</dbReference>
<dbReference type="PANTHER" id="PTHR42951">
    <property type="entry name" value="METALLO-BETA-LACTAMASE DOMAIN-CONTAINING"/>
    <property type="match status" value="1"/>
</dbReference>
<name>A0A9W7BRG6_9STRA</name>
<dbReference type="Pfam" id="PF00753">
    <property type="entry name" value="Lactamase_B"/>
    <property type="match status" value="1"/>
</dbReference>
<organism evidence="2 3">
    <name type="scientific">Triparma verrucosa</name>
    <dbReference type="NCBI Taxonomy" id="1606542"/>
    <lineage>
        <taxon>Eukaryota</taxon>
        <taxon>Sar</taxon>
        <taxon>Stramenopiles</taxon>
        <taxon>Ochrophyta</taxon>
        <taxon>Bolidophyceae</taxon>
        <taxon>Parmales</taxon>
        <taxon>Triparmaceae</taxon>
        <taxon>Triparma</taxon>
    </lineage>
</organism>
<dbReference type="SMART" id="SM00849">
    <property type="entry name" value="Lactamase_B"/>
    <property type="match status" value="1"/>
</dbReference>
<evidence type="ECO:0000313" key="3">
    <source>
        <dbReference type="Proteomes" id="UP001165160"/>
    </source>
</evidence>
<protein>
    <recommendedName>
        <fullName evidence="1">Metallo-beta-lactamase domain-containing protein</fullName>
    </recommendedName>
</protein>
<dbReference type="Gene3D" id="3.60.15.10">
    <property type="entry name" value="Ribonuclease Z/Hydroxyacylglutathione hydrolase-like"/>
    <property type="match status" value="1"/>
</dbReference>
<keyword evidence="3" id="KW-1185">Reference proteome</keyword>
<evidence type="ECO:0000259" key="1">
    <source>
        <dbReference type="SMART" id="SM00849"/>
    </source>
</evidence>
<dbReference type="SUPFAM" id="SSF56281">
    <property type="entry name" value="Metallo-hydrolase/oxidoreductase"/>
    <property type="match status" value="1"/>
</dbReference>
<dbReference type="Proteomes" id="UP001165160">
    <property type="component" value="Unassembled WGS sequence"/>
</dbReference>
<proteinExistence type="predicted"/>
<gene>
    <name evidence="2" type="ORF">TrVE_jg6805</name>
</gene>
<dbReference type="EMBL" id="BRXX01000114">
    <property type="protein sequence ID" value="GMH91313.1"/>
    <property type="molecule type" value="Genomic_DNA"/>
</dbReference>
<evidence type="ECO:0000313" key="2">
    <source>
        <dbReference type="EMBL" id="GMH91313.1"/>
    </source>
</evidence>
<dbReference type="AlphaFoldDB" id="A0A9W7BRG6"/>
<comment type="caution">
    <text evidence="2">The sequence shown here is derived from an EMBL/GenBank/DDBJ whole genome shotgun (WGS) entry which is preliminary data.</text>
</comment>
<sequence length="340" mass="38743">MLIPTDLRTLILRHYQSLRHPVLLSNLTHSMLSILLPYICTTKTTYASIPTNPKIKRFEGGRSFSPSLYFPASSYIFNNLLIDTSPSGCYTHLPFSDFNRILLTHHHEDHSGSVGRFIGDDSHEVYMSQQTLDIMSKTKGHFPMQFYEHLLYSRPARFDGESKGNVSVVEDGAYLPTYDEGDGGREVEGYVYSTPGHAQDMVIYHVPEENTLFAGDLFLNENRFFFRSDECFDSILSSVDKILKLEDWDTLLCAHEPVFEGGREALNRKREYLTAIQVKIKSLHQEGFSDTEISSIVFKRATSMRFLWVMCGGDVSPLNIVRSVLYGPVMRNNIKTALLK</sequence>
<feature type="domain" description="Metallo-beta-lactamase" evidence="1">
    <location>
        <begin position="71"/>
        <end position="255"/>
    </location>
</feature>
<accession>A0A9W7BRG6</accession>
<reference evidence="3" key="1">
    <citation type="journal article" date="2023" name="Commun. Biol.">
        <title>Genome analysis of Parmales, the sister group of diatoms, reveals the evolutionary specialization of diatoms from phago-mixotrophs to photoautotrophs.</title>
        <authorList>
            <person name="Ban H."/>
            <person name="Sato S."/>
            <person name="Yoshikawa S."/>
            <person name="Yamada K."/>
            <person name="Nakamura Y."/>
            <person name="Ichinomiya M."/>
            <person name="Sato N."/>
            <person name="Blanc-Mathieu R."/>
            <person name="Endo H."/>
            <person name="Kuwata A."/>
            <person name="Ogata H."/>
        </authorList>
    </citation>
    <scope>NUCLEOTIDE SEQUENCE [LARGE SCALE GENOMIC DNA]</scope>
    <source>
        <strain evidence="3">NIES 3699</strain>
    </source>
</reference>